<evidence type="ECO:0000313" key="2">
    <source>
        <dbReference type="Proteomes" id="UP000290288"/>
    </source>
</evidence>
<gene>
    <name evidence="1" type="ORF">EST38_g4928</name>
</gene>
<name>A0A4Q2DLS7_9AGAR</name>
<dbReference type="AlphaFoldDB" id="A0A4Q2DLS7"/>
<keyword evidence="2" id="KW-1185">Reference proteome</keyword>
<reference evidence="1 2" key="1">
    <citation type="submission" date="2019-01" db="EMBL/GenBank/DDBJ databases">
        <title>Draft genome sequence of Psathyrella aberdarensis IHI B618.</title>
        <authorList>
            <person name="Buettner E."/>
            <person name="Kellner H."/>
        </authorList>
    </citation>
    <scope>NUCLEOTIDE SEQUENCE [LARGE SCALE GENOMIC DNA]</scope>
    <source>
        <strain evidence="1 2">IHI B618</strain>
    </source>
</reference>
<dbReference type="OrthoDB" id="3182995at2759"/>
<dbReference type="EMBL" id="SDEE01000128">
    <property type="protein sequence ID" value="RXW20927.1"/>
    <property type="molecule type" value="Genomic_DNA"/>
</dbReference>
<comment type="caution">
    <text evidence="1">The sequence shown here is derived from an EMBL/GenBank/DDBJ whole genome shotgun (WGS) entry which is preliminary data.</text>
</comment>
<dbReference type="Proteomes" id="UP000290288">
    <property type="component" value="Unassembled WGS sequence"/>
</dbReference>
<accession>A0A4Q2DLS7</accession>
<protein>
    <recommendedName>
        <fullName evidence="3">Protein kinase domain-containing protein</fullName>
    </recommendedName>
</protein>
<evidence type="ECO:0008006" key="3">
    <source>
        <dbReference type="Google" id="ProtNLM"/>
    </source>
</evidence>
<proteinExistence type="predicted"/>
<evidence type="ECO:0000313" key="1">
    <source>
        <dbReference type="EMBL" id="RXW20927.1"/>
    </source>
</evidence>
<sequence length="185" mass="20778">MAAQPGYPAIAFVPWDERTHSFKATDGRVPTWSCPSPDWLPDDRPIAQQYISDLAGFKQGSPWNTWQRDDEDPTLAVLVMELLGGPCDGTRSAEDKEDVVAVFDDIANCGVLHENLSPWNVLSYDGPASSQQTCQRHGIVHRWRVIDFDRSWFVDLDNTTTFGSRTVHSRKTMLDSSAGFSFRSK</sequence>
<organism evidence="1 2">
    <name type="scientific">Candolleomyces aberdarensis</name>
    <dbReference type="NCBI Taxonomy" id="2316362"/>
    <lineage>
        <taxon>Eukaryota</taxon>
        <taxon>Fungi</taxon>
        <taxon>Dikarya</taxon>
        <taxon>Basidiomycota</taxon>
        <taxon>Agaricomycotina</taxon>
        <taxon>Agaricomycetes</taxon>
        <taxon>Agaricomycetidae</taxon>
        <taxon>Agaricales</taxon>
        <taxon>Agaricineae</taxon>
        <taxon>Psathyrellaceae</taxon>
        <taxon>Candolleomyces</taxon>
    </lineage>
</organism>